<reference evidence="2" key="1">
    <citation type="submission" date="2020-08" db="EMBL/GenBank/DDBJ databases">
        <title>Multicomponent nature underlies the extraordinary mechanical properties of spider dragline silk.</title>
        <authorList>
            <person name="Kono N."/>
            <person name="Nakamura H."/>
            <person name="Mori M."/>
            <person name="Yoshida Y."/>
            <person name="Ohtoshi R."/>
            <person name="Malay A.D."/>
            <person name="Moran D.A.P."/>
            <person name="Tomita M."/>
            <person name="Numata K."/>
            <person name="Arakawa K."/>
        </authorList>
    </citation>
    <scope>NUCLEOTIDE SEQUENCE</scope>
</reference>
<comment type="caution">
    <text evidence="2">The sequence shown here is derived from an EMBL/GenBank/DDBJ whole genome shotgun (WGS) entry which is preliminary data.</text>
</comment>
<proteinExistence type="predicted"/>
<feature type="region of interest" description="Disordered" evidence="1">
    <location>
        <begin position="47"/>
        <end position="82"/>
    </location>
</feature>
<organism evidence="2 3">
    <name type="scientific">Nephila pilipes</name>
    <name type="common">Giant wood spider</name>
    <name type="synonym">Nephila maculata</name>
    <dbReference type="NCBI Taxonomy" id="299642"/>
    <lineage>
        <taxon>Eukaryota</taxon>
        <taxon>Metazoa</taxon>
        <taxon>Ecdysozoa</taxon>
        <taxon>Arthropoda</taxon>
        <taxon>Chelicerata</taxon>
        <taxon>Arachnida</taxon>
        <taxon>Araneae</taxon>
        <taxon>Araneomorphae</taxon>
        <taxon>Entelegynae</taxon>
        <taxon>Araneoidea</taxon>
        <taxon>Nephilidae</taxon>
        <taxon>Nephila</taxon>
    </lineage>
</organism>
<dbReference type="EMBL" id="BMAW01121985">
    <property type="protein sequence ID" value="GFT96756.1"/>
    <property type="molecule type" value="Genomic_DNA"/>
</dbReference>
<accession>A0A8X6PYS3</accession>
<dbReference type="Proteomes" id="UP000887013">
    <property type="component" value="Unassembled WGS sequence"/>
</dbReference>
<sequence>MNSKQREIIRLKSFSVSAVGKLQIDGLCSPLACQICGSSPIHKQTKQFIHDGKAKTPKHSGKQPTAMYRSISNRQAPSQRTR</sequence>
<keyword evidence="3" id="KW-1185">Reference proteome</keyword>
<dbReference type="AlphaFoldDB" id="A0A8X6PYS3"/>
<feature type="compositionally biased region" description="Polar residues" evidence="1">
    <location>
        <begin position="70"/>
        <end position="82"/>
    </location>
</feature>
<gene>
    <name evidence="2" type="ORF">NPIL_40161</name>
</gene>
<evidence type="ECO:0000256" key="1">
    <source>
        <dbReference type="SAM" id="MobiDB-lite"/>
    </source>
</evidence>
<protein>
    <submittedName>
        <fullName evidence="2">Uncharacterized protein</fullName>
    </submittedName>
</protein>
<evidence type="ECO:0000313" key="2">
    <source>
        <dbReference type="EMBL" id="GFT96756.1"/>
    </source>
</evidence>
<name>A0A8X6PYS3_NEPPI</name>
<evidence type="ECO:0000313" key="3">
    <source>
        <dbReference type="Proteomes" id="UP000887013"/>
    </source>
</evidence>